<proteinExistence type="predicted"/>
<protein>
    <submittedName>
        <fullName evidence="1">Uncharacterized protein</fullName>
    </submittedName>
</protein>
<evidence type="ECO:0000313" key="2">
    <source>
        <dbReference type="Proteomes" id="UP000282654"/>
    </source>
</evidence>
<dbReference type="AlphaFoldDB" id="A0A3N5AP57"/>
<name>A0A3N5AP57_9THEO</name>
<sequence>MSRRFILCFGHLQCYFLVKIFQKGYFSDYLETKNCFIVGSQAGTLIILSKYLLKGMFATKGLNW</sequence>
<accession>A0A3N5AP57</accession>
<organism evidence="1 2">
    <name type="scientific">Thermodesulfitimonas autotrophica</name>
    <dbReference type="NCBI Taxonomy" id="1894989"/>
    <lineage>
        <taxon>Bacteria</taxon>
        <taxon>Bacillati</taxon>
        <taxon>Bacillota</taxon>
        <taxon>Clostridia</taxon>
        <taxon>Thermoanaerobacterales</taxon>
        <taxon>Thermoanaerobacteraceae</taxon>
        <taxon>Thermodesulfitimonas</taxon>
    </lineage>
</organism>
<keyword evidence="2" id="KW-1185">Reference proteome</keyword>
<evidence type="ECO:0000313" key="1">
    <source>
        <dbReference type="EMBL" id="RPF47006.1"/>
    </source>
</evidence>
<gene>
    <name evidence="1" type="ORF">EDD75_1273</name>
</gene>
<reference evidence="1 2" key="1">
    <citation type="submission" date="2018-11" db="EMBL/GenBank/DDBJ databases">
        <title>Genomic Encyclopedia of Type Strains, Phase IV (KMG-IV): sequencing the most valuable type-strain genomes for metagenomic binning, comparative biology and taxonomic classification.</title>
        <authorList>
            <person name="Goeker M."/>
        </authorList>
    </citation>
    <scope>NUCLEOTIDE SEQUENCE [LARGE SCALE GENOMIC DNA]</scope>
    <source>
        <strain evidence="1 2">DSM 102936</strain>
    </source>
</reference>
<comment type="caution">
    <text evidence="1">The sequence shown here is derived from an EMBL/GenBank/DDBJ whole genome shotgun (WGS) entry which is preliminary data.</text>
</comment>
<dbReference type="EMBL" id="RKRE01000002">
    <property type="protein sequence ID" value="RPF47006.1"/>
    <property type="molecule type" value="Genomic_DNA"/>
</dbReference>
<dbReference type="Proteomes" id="UP000282654">
    <property type="component" value="Unassembled WGS sequence"/>
</dbReference>